<dbReference type="PIRSF" id="PIRSF000008">
    <property type="entry name" value="Cytochrome_c551i"/>
    <property type="match status" value="1"/>
</dbReference>
<keyword evidence="4" id="KW-0485">Methanol utilization</keyword>
<evidence type="ECO:0000313" key="9">
    <source>
        <dbReference type="EMBL" id="MBH0237878.1"/>
    </source>
</evidence>
<organism evidence="9 10">
    <name type="scientific">Methylobrevis albus</name>
    <dbReference type="NCBI Taxonomy" id="2793297"/>
    <lineage>
        <taxon>Bacteria</taxon>
        <taxon>Pseudomonadati</taxon>
        <taxon>Pseudomonadota</taxon>
        <taxon>Alphaproteobacteria</taxon>
        <taxon>Hyphomicrobiales</taxon>
        <taxon>Pleomorphomonadaceae</taxon>
        <taxon>Methylobrevis</taxon>
    </lineage>
</organism>
<dbReference type="InterPro" id="IPR009056">
    <property type="entry name" value="Cyt_c-like_dom"/>
</dbReference>
<evidence type="ECO:0000259" key="8">
    <source>
        <dbReference type="PROSITE" id="PS51007"/>
    </source>
</evidence>
<comment type="function">
    <text evidence="4">Electron acceptor for MDH. Acts in methanol oxidation.</text>
</comment>
<name>A0A931MWU8_9HYPH</name>
<evidence type="ECO:0000313" key="10">
    <source>
        <dbReference type="Proteomes" id="UP000631694"/>
    </source>
</evidence>
<dbReference type="SUPFAM" id="SSF46626">
    <property type="entry name" value="Cytochrome c"/>
    <property type="match status" value="1"/>
</dbReference>
<evidence type="ECO:0000256" key="5">
    <source>
        <dbReference type="PIRSR" id="PIRSR000008-1"/>
    </source>
</evidence>
<keyword evidence="2 4" id="KW-0479">Metal-binding</keyword>
<evidence type="ECO:0000256" key="3">
    <source>
        <dbReference type="ARBA" id="ARBA00023004"/>
    </source>
</evidence>
<dbReference type="AlphaFoldDB" id="A0A931MWU8"/>
<feature type="binding site" description="covalent" evidence="5">
    <location>
        <position position="85"/>
    </location>
    <ligand>
        <name>heme c</name>
        <dbReference type="ChEBI" id="CHEBI:61717"/>
    </ligand>
</feature>
<proteinExistence type="predicted"/>
<sequence length="180" mass="19651">MKYPGLRPLVFTVAAAGFAVTAFASAVPLFNVVTGEQLDLSYALEDGRDTEAVKTFFETGVNIYNENPDVLPQGEEVYLTACSGCHGHHGEGKIGPGLNDSYWTYPDGKTDAGLFRIIFGGAQGQMGPQYGHLTLDEMLLGMAWVRHIYTGKPETARWLTPEQKANFKPFPKTHPDPNDG</sequence>
<keyword evidence="10" id="KW-1185">Reference proteome</keyword>
<dbReference type="GO" id="GO:0009055">
    <property type="term" value="F:electron transfer activity"/>
    <property type="evidence" value="ECO:0007669"/>
    <property type="project" value="UniProtKB-UniRule"/>
</dbReference>
<feature type="signal peptide" evidence="7">
    <location>
        <begin position="1"/>
        <end position="24"/>
    </location>
</feature>
<keyword evidence="4" id="KW-0813">Transport</keyword>
<comment type="caution">
    <text evidence="9">The sequence shown here is derived from an EMBL/GenBank/DDBJ whole genome shotgun (WGS) entry which is preliminary data.</text>
</comment>
<keyword evidence="4" id="KW-0574">Periplasm</keyword>
<dbReference type="GO" id="GO:0015945">
    <property type="term" value="P:methanol metabolic process"/>
    <property type="evidence" value="ECO:0007669"/>
    <property type="project" value="UniProtKB-UniRule"/>
</dbReference>
<evidence type="ECO:0000256" key="2">
    <source>
        <dbReference type="ARBA" id="ARBA00022723"/>
    </source>
</evidence>
<dbReference type="Gene3D" id="1.10.760.10">
    <property type="entry name" value="Cytochrome c-like domain"/>
    <property type="match status" value="1"/>
</dbReference>
<dbReference type="GO" id="GO:0042597">
    <property type="term" value="C:periplasmic space"/>
    <property type="evidence" value="ECO:0007669"/>
    <property type="project" value="UniProtKB-SubCell"/>
</dbReference>
<feature type="chain" id="PRO_5037575298" description="Cytochrome c-L" evidence="7">
    <location>
        <begin position="25"/>
        <end position="180"/>
    </location>
</feature>
<dbReference type="InterPro" id="IPR009153">
    <property type="entry name" value="Cyt_cL"/>
</dbReference>
<comment type="PTM">
    <text evidence="5">Binds 1 heme c group covalently per subunit.</text>
</comment>
<feature type="domain" description="Cytochrome c" evidence="8">
    <location>
        <begin position="69"/>
        <end position="149"/>
    </location>
</feature>
<evidence type="ECO:0000256" key="7">
    <source>
        <dbReference type="SAM" id="SignalP"/>
    </source>
</evidence>
<dbReference type="GO" id="GO:0020037">
    <property type="term" value="F:heme binding"/>
    <property type="evidence" value="ECO:0007669"/>
    <property type="project" value="UniProtKB-UniRule"/>
</dbReference>
<dbReference type="Proteomes" id="UP000631694">
    <property type="component" value="Unassembled WGS sequence"/>
</dbReference>
<dbReference type="EMBL" id="JADZLT010000049">
    <property type="protein sequence ID" value="MBH0237878.1"/>
    <property type="molecule type" value="Genomic_DNA"/>
</dbReference>
<dbReference type="Pfam" id="PF13442">
    <property type="entry name" value="Cytochrome_CBB3"/>
    <property type="match status" value="1"/>
</dbReference>
<feature type="binding site" description="axial binding residue" evidence="6">
    <location>
        <position position="86"/>
    </location>
    <ligand>
        <name>heme c</name>
        <dbReference type="ChEBI" id="CHEBI:61717"/>
    </ligand>
    <ligandPart>
        <name>Fe</name>
        <dbReference type="ChEBI" id="CHEBI:18248"/>
    </ligandPart>
</feature>
<keyword evidence="1 4" id="KW-0349">Heme</keyword>
<keyword evidence="3 4" id="KW-0408">Iron</keyword>
<dbReference type="PROSITE" id="PS51007">
    <property type="entry name" value="CYTC"/>
    <property type="match status" value="1"/>
</dbReference>
<keyword evidence="4" id="KW-0249">Electron transport</keyword>
<evidence type="ECO:0000256" key="4">
    <source>
        <dbReference type="PIRNR" id="PIRNR000008"/>
    </source>
</evidence>
<reference evidence="9" key="1">
    <citation type="submission" date="2020-12" db="EMBL/GenBank/DDBJ databases">
        <title>Methylobrevis albus sp. nov., isolated from fresh water lack sediment.</title>
        <authorList>
            <person name="Zou Q."/>
        </authorList>
    </citation>
    <scope>NUCLEOTIDE SEQUENCE</scope>
    <source>
        <strain evidence="9">L22</strain>
    </source>
</reference>
<evidence type="ECO:0000256" key="1">
    <source>
        <dbReference type="ARBA" id="ARBA00022617"/>
    </source>
</evidence>
<accession>A0A931MWU8</accession>
<dbReference type="RefSeq" id="WP_197310943.1">
    <property type="nucleotide sequence ID" value="NZ_JADZLT010000049.1"/>
</dbReference>
<comment type="subcellular location">
    <subcellularLocation>
        <location evidence="4">Periplasm</location>
    </subcellularLocation>
</comment>
<dbReference type="GO" id="GO:0005506">
    <property type="term" value="F:iron ion binding"/>
    <property type="evidence" value="ECO:0007669"/>
    <property type="project" value="UniProtKB-UniRule"/>
</dbReference>
<protein>
    <recommendedName>
        <fullName evidence="4">Cytochrome c-L</fullName>
    </recommendedName>
</protein>
<evidence type="ECO:0000256" key="6">
    <source>
        <dbReference type="PIRSR" id="PIRSR000008-2"/>
    </source>
</evidence>
<gene>
    <name evidence="9" type="primary">moxG</name>
    <name evidence="9" type="ORF">I5731_08600</name>
</gene>
<feature type="binding site" description="covalent" evidence="5">
    <location>
        <position position="82"/>
    </location>
    <ligand>
        <name>heme c</name>
        <dbReference type="ChEBI" id="CHEBI:61717"/>
    </ligand>
</feature>
<dbReference type="InterPro" id="IPR036909">
    <property type="entry name" value="Cyt_c-like_dom_sf"/>
</dbReference>
<keyword evidence="7" id="KW-0732">Signal</keyword>
<dbReference type="NCBIfam" id="TIGR03872">
    <property type="entry name" value="cytochrome_MoxG"/>
    <property type="match status" value="1"/>
</dbReference>